<reference evidence="1 2" key="1">
    <citation type="submission" date="2021-07" db="EMBL/GenBank/DDBJ databases">
        <title>Paraburkholderia edwinii protects Aspergillus sp. from phenazines by acting as a toxin sponge.</title>
        <authorList>
            <person name="Dahlstrom K.M."/>
            <person name="Newman D.K."/>
        </authorList>
    </citation>
    <scope>NUCLEOTIDE SEQUENCE [LARGE SCALE GENOMIC DNA]</scope>
    <source>
        <strain evidence="1 2">Pe01</strain>
    </source>
</reference>
<protein>
    <submittedName>
        <fullName evidence="1">Uncharacterized protein</fullName>
    </submittedName>
</protein>
<name>A0ABX8UY44_9BURK</name>
<accession>A0ABX8UY44</accession>
<proteinExistence type="predicted"/>
<gene>
    <name evidence="1" type="ORF">KZJ38_32880</name>
</gene>
<organism evidence="1 2">
    <name type="scientific">Paraburkholderia edwinii</name>
    <dbReference type="NCBI Taxonomy" id="2861782"/>
    <lineage>
        <taxon>Bacteria</taxon>
        <taxon>Pseudomonadati</taxon>
        <taxon>Pseudomonadota</taxon>
        <taxon>Betaproteobacteria</taxon>
        <taxon>Burkholderiales</taxon>
        <taxon>Burkholderiaceae</taxon>
        <taxon>Paraburkholderia</taxon>
    </lineage>
</organism>
<dbReference type="Proteomes" id="UP000826462">
    <property type="component" value="Chromosome 2"/>
</dbReference>
<dbReference type="EMBL" id="CP080096">
    <property type="protein sequence ID" value="QYD73919.1"/>
    <property type="molecule type" value="Genomic_DNA"/>
</dbReference>
<keyword evidence="2" id="KW-1185">Reference proteome</keyword>
<evidence type="ECO:0000313" key="1">
    <source>
        <dbReference type="EMBL" id="QYD73919.1"/>
    </source>
</evidence>
<evidence type="ECO:0000313" key="2">
    <source>
        <dbReference type="Proteomes" id="UP000826462"/>
    </source>
</evidence>
<sequence length="169" mass="18950">MLVGIILIASAKASTRIQIPQFEDYPVAIYTQRIHVPAYYVQHGDVWRDNMGKQVEAPRVNFAGKYYIGLHSCGAECRYFTLSDLKENRDSPALDMFSSAGQDPMKTSDGRVYTTELISRPDSKLLVARFHIEKASGAPDECRQRIFVLSNDGQKVEPVTNTINSCSSR</sequence>